<keyword evidence="1" id="KW-0732">Signal</keyword>
<feature type="signal peptide" evidence="1">
    <location>
        <begin position="1"/>
        <end position="25"/>
    </location>
</feature>
<dbReference type="PROSITE" id="PS51257">
    <property type="entry name" value="PROKAR_LIPOPROTEIN"/>
    <property type="match status" value="1"/>
</dbReference>
<organism evidence="2 3">
    <name type="scientific">Pendulispora albinea</name>
    <dbReference type="NCBI Taxonomy" id="2741071"/>
    <lineage>
        <taxon>Bacteria</taxon>
        <taxon>Pseudomonadati</taxon>
        <taxon>Myxococcota</taxon>
        <taxon>Myxococcia</taxon>
        <taxon>Myxococcales</taxon>
        <taxon>Sorangiineae</taxon>
        <taxon>Pendulisporaceae</taxon>
        <taxon>Pendulispora</taxon>
    </lineage>
</organism>
<accession>A0ABZ2M4Z7</accession>
<evidence type="ECO:0000313" key="2">
    <source>
        <dbReference type="EMBL" id="WXB18080.1"/>
    </source>
</evidence>
<evidence type="ECO:0008006" key="4">
    <source>
        <dbReference type="Google" id="ProtNLM"/>
    </source>
</evidence>
<dbReference type="Proteomes" id="UP001370348">
    <property type="component" value="Chromosome"/>
</dbReference>
<feature type="chain" id="PRO_5047511281" description="Lipoprotein" evidence="1">
    <location>
        <begin position="26"/>
        <end position="79"/>
    </location>
</feature>
<dbReference type="RefSeq" id="WP_394827721.1">
    <property type="nucleotide sequence ID" value="NZ_CP089984.1"/>
</dbReference>
<name>A0ABZ2M4Z7_9BACT</name>
<evidence type="ECO:0000313" key="3">
    <source>
        <dbReference type="Proteomes" id="UP001370348"/>
    </source>
</evidence>
<keyword evidence="3" id="KW-1185">Reference proteome</keyword>
<evidence type="ECO:0000256" key="1">
    <source>
        <dbReference type="SAM" id="SignalP"/>
    </source>
</evidence>
<reference evidence="2 3" key="1">
    <citation type="submission" date="2021-12" db="EMBL/GenBank/DDBJ databases">
        <title>Discovery of the Pendulisporaceae a myxobacterial family with distinct sporulation behavior and unique specialized metabolism.</title>
        <authorList>
            <person name="Garcia R."/>
            <person name="Popoff A."/>
            <person name="Bader C.D."/>
            <person name="Loehr J."/>
            <person name="Walesch S."/>
            <person name="Walt C."/>
            <person name="Boldt J."/>
            <person name="Bunk B."/>
            <person name="Haeckl F.J.F.P.J."/>
            <person name="Gunesch A.P."/>
            <person name="Birkelbach J."/>
            <person name="Nuebel U."/>
            <person name="Pietschmann T."/>
            <person name="Bach T."/>
            <person name="Mueller R."/>
        </authorList>
    </citation>
    <scope>NUCLEOTIDE SEQUENCE [LARGE SCALE GENOMIC DNA]</scope>
    <source>
        <strain evidence="2 3">MSr11954</strain>
    </source>
</reference>
<proteinExistence type="predicted"/>
<protein>
    <recommendedName>
        <fullName evidence="4">Lipoprotein</fullName>
    </recommendedName>
</protein>
<sequence>MRPLRPVFALTVAATLAIAATLAVACSPREKHEPAPSKPEPCARIGQNCEVAPGKLGTCVLKEMCTDPPPACFVCQSQH</sequence>
<dbReference type="EMBL" id="CP089984">
    <property type="protein sequence ID" value="WXB18080.1"/>
    <property type="molecule type" value="Genomic_DNA"/>
</dbReference>
<gene>
    <name evidence="2" type="ORF">LZC94_12570</name>
</gene>